<keyword evidence="3 7" id="KW-0808">Transferase</keyword>
<evidence type="ECO:0000256" key="7">
    <source>
        <dbReference type="HAMAP-Rule" id="MF_01147"/>
    </source>
</evidence>
<evidence type="ECO:0000313" key="8">
    <source>
        <dbReference type="EMBL" id="RPF71596.1"/>
    </source>
</evidence>
<evidence type="ECO:0000256" key="3">
    <source>
        <dbReference type="ARBA" id="ARBA00022679"/>
    </source>
</evidence>
<feature type="transmembrane region" description="Helical" evidence="7">
    <location>
        <begin position="272"/>
        <end position="291"/>
    </location>
</feature>
<dbReference type="AlphaFoldDB" id="A0A3N5CTG2"/>
<comment type="similarity">
    <text evidence="1 7">Belongs to the Lgt family.</text>
</comment>
<dbReference type="HAMAP" id="MF_01147">
    <property type="entry name" value="Lgt"/>
    <property type="match status" value="1"/>
</dbReference>
<keyword evidence="5 7" id="KW-1133">Transmembrane helix</keyword>
<feature type="transmembrane region" description="Helical" evidence="7">
    <location>
        <begin position="207"/>
        <end position="225"/>
    </location>
</feature>
<proteinExistence type="inferred from homology"/>
<dbReference type="Pfam" id="PF01790">
    <property type="entry name" value="LGT"/>
    <property type="match status" value="1"/>
</dbReference>
<feature type="transmembrane region" description="Helical" evidence="7">
    <location>
        <begin position="144"/>
        <end position="162"/>
    </location>
</feature>
<comment type="caution">
    <text evidence="8">The sequence shown here is derived from an EMBL/GenBank/DDBJ whole genome shotgun (WGS) entry which is preliminary data.</text>
</comment>
<keyword evidence="4 7" id="KW-0812">Transmembrane</keyword>
<evidence type="ECO:0000256" key="4">
    <source>
        <dbReference type="ARBA" id="ARBA00022692"/>
    </source>
</evidence>
<feature type="transmembrane region" description="Helical" evidence="7">
    <location>
        <begin position="68"/>
        <end position="87"/>
    </location>
</feature>
<evidence type="ECO:0000256" key="1">
    <source>
        <dbReference type="ARBA" id="ARBA00007150"/>
    </source>
</evidence>
<feature type="binding site" evidence="7">
    <location>
        <position position="157"/>
    </location>
    <ligand>
        <name>a 1,2-diacyl-sn-glycero-3-phospho-(1'-sn-glycerol)</name>
        <dbReference type="ChEBI" id="CHEBI:64716"/>
    </ligand>
</feature>
<dbReference type="RefSeq" id="WP_123880207.1">
    <property type="nucleotide sequence ID" value="NZ_RPFZ01000001.1"/>
</dbReference>
<dbReference type="InterPro" id="IPR001640">
    <property type="entry name" value="Lgt"/>
</dbReference>
<keyword evidence="8" id="KW-0449">Lipoprotein</keyword>
<dbReference type="GO" id="GO:0042158">
    <property type="term" value="P:lipoprotein biosynthetic process"/>
    <property type="evidence" value="ECO:0007669"/>
    <property type="project" value="UniProtKB-UniRule"/>
</dbReference>
<evidence type="ECO:0000313" key="9">
    <source>
        <dbReference type="Proteomes" id="UP000275232"/>
    </source>
</evidence>
<keyword evidence="6 7" id="KW-0472">Membrane</keyword>
<organism evidence="8 9">
    <name type="scientific">Aurantiacibacter spongiae</name>
    <dbReference type="NCBI Taxonomy" id="2488860"/>
    <lineage>
        <taxon>Bacteria</taxon>
        <taxon>Pseudomonadati</taxon>
        <taxon>Pseudomonadota</taxon>
        <taxon>Alphaproteobacteria</taxon>
        <taxon>Sphingomonadales</taxon>
        <taxon>Erythrobacteraceae</taxon>
        <taxon>Aurantiacibacter</taxon>
    </lineage>
</organism>
<comment type="catalytic activity">
    <reaction evidence="7">
        <text>L-cysteinyl-[prolipoprotein] + a 1,2-diacyl-sn-glycero-3-phospho-(1'-sn-glycerol) = an S-1,2-diacyl-sn-glyceryl-L-cysteinyl-[prolipoprotein] + sn-glycerol 1-phosphate + H(+)</text>
        <dbReference type="Rhea" id="RHEA:56712"/>
        <dbReference type="Rhea" id="RHEA-COMP:14679"/>
        <dbReference type="Rhea" id="RHEA-COMP:14680"/>
        <dbReference type="ChEBI" id="CHEBI:15378"/>
        <dbReference type="ChEBI" id="CHEBI:29950"/>
        <dbReference type="ChEBI" id="CHEBI:57685"/>
        <dbReference type="ChEBI" id="CHEBI:64716"/>
        <dbReference type="ChEBI" id="CHEBI:140658"/>
        <dbReference type="EC" id="2.5.1.145"/>
    </reaction>
</comment>
<reference evidence="8 9" key="1">
    <citation type="submission" date="2018-11" db="EMBL/GenBank/DDBJ databases">
        <title>Erythrobacter spongiae sp. nov., isolated from a marine sponge.</title>
        <authorList>
            <person name="Zhuang L."/>
            <person name="Luo L."/>
        </authorList>
    </citation>
    <scope>NUCLEOTIDE SEQUENCE [LARGE SCALE GENOMIC DNA]</scope>
    <source>
        <strain evidence="8 9">HN-E23</strain>
    </source>
</reference>
<dbReference type="OrthoDB" id="871140at2"/>
<protein>
    <recommendedName>
        <fullName evidence="7">Phosphatidylglycerol--prolipoprotein diacylglyceryl transferase</fullName>
        <ecNumber evidence="7">2.5.1.145</ecNumber>
    </recommendedName>
</protein>
<dbReference type="GO" id="GO:0005886">
    <property type="term" value="C:plasma membrane"/>
    <property type="evidence" value="ECO:0007669"/>
    <property type="project" value="UniProtKB-SubCell"/>
</dbReference>
<evidence type="ECO:0000256" key="2">
    <source>
        <dbReference type="ARBA" id="ARBA00022475"/>
    </source>
</evidence>
<sequence length="323" mass="35062">MLDMLAAASNDVLRWSELGLKPGIDLGFFTLRFYSLAYIAGLVVGYWHLSKMVKAPGAPMAQVHVDDLFFYCMLGIIIGGRLGYLTFYEPGLWTDFSGEGWVSWRALRMWDGGMSFHGGVIGTVIAIAYVSWRGGLPFIRVCDYIATNVGFGMFFGRIANFINGELWGRPAGEGVPWAMTFCDQAPRPGIACASSNIARHPSQLYEAGLEGLLVVVVLLSLFWLTRARYRPALLVGVFTVMISAGRFIVEFFREPDSQLADFAARSGLNMGQWLTIPLFLVGCGLVIWALMRPPVASGASVRARAAAKTPAPAAPASGRSGAS</sequence>
<dbReference type="NCBIfam" id="TIGR00544">
    <property type="entry name" value="lgt"/>
    <property type="match status" value="1"/>
</dbReference>
<comment type="pathway">
    <text evidence="7">Protein modification; lipoprotein biosynthesis (diacylglyceryl transfer).</text>
</comment>
<comment type="function">
    <text evidence="7">Catalyzes the transfer of the diacylglyceryl group from phosphatidylglycerol to the sulfhydryl group of the N-terminal cysteine of a prolipoprotein, the first step in the formation of mature lipoproteins.</text>
</comment>
<accession>A0A3N5CTG2</accession>
<dbReference type="PANTHER" id="PTHR30589">
    <property type="entry name" value="PROLIPOPROTEIN DIACYLGLYCERYL TRANSFERASE"/>
    <property type="match status" value="1"/>
</dbReference>
<keyword evidence="2 7" id="KW-1003">Cell membrane</keyword>
<dbReference type="EMBL" id="RPFZ01000001">
    <property type="protein sequence ID" value="RPF71596.1"/>
    <property type="molecule type" value="Genomic_DNA"/>
</dbReference>
<gene>
    <name evidence="7 8" type="primary">lgt</name>
    <name evidence="8" type="ORF">EG799_08150</name>
</gene>
<feature type="transmembrane region" description="Helical" evidence="7">
    <location>
        <begin position="114"/>
        <end position="132"/>
    </location>
</feature>
<dbReference type="Proteomes" id="UP000275232">
    <property type="component" value="Unassembled WGS sequence"/>
</dbReference>
<name>A0A3N5CTG2_9SPHN</name>
<dbReference type="PANTHER" id="PTHR30589:SF0">
    <property type="entry name" value="PHOSPHATIDYLGLYCEROL--PROLIPOPROTEIN DIACYLGLYCERYL TRANSFERASE"/>
    <property type="match status" value="1"/>
</dbReference>
<dbReference type="EC" id="2.5.1.145" evidence="7"/>
<dbReference type="GO" id="GO:0008961">
    <property type="term" value="F:phosphatidylglycerol-prolipoprotein diacylglyceryl transferase activity"/>
    <property type="evidence" value="ECO:0007669"/>
    <property type="project" value="UniProtKB-UniRule"/>
</dbReference>
<evidence type="ECO:0000256" key="5">
    <source>
        <dbReference type="ARBA" id="ARBA00022989"/>
    </source>
</evidence>
<feature type="transmembrane region" description="Helical" evidence="7">
    <location>
        <begin position="26"/>
        <end position="47"/>
    </location>
</feature>
<comment type="subcellular location">
    <subcellularLocation>
        <location evidence="7">Cell membrane</location>
        <topology evidence="7">Multi-pass membrane protein</topology>
    </subcellularLocation>
</comment>
<dbReference type="PROSITE" id="PS01311">
    <property type="entry name" value="LGT"/>
    <property type="match status" value="1"/>
</dbReference>
<keyword evidence="9" id="KW-1185">Reference proteome</keyword>
<evidence type="ECO:0000256" key="6">
    <source>
        <dbReference type="ARBA" id="ARBA00023136"/>
    </source>
</evidence>
<dbReference type="UniPathway" id="UPA00664"/>
<feature type="transmembrane region" description="Helical" evidence="7">
    <location>
        <begin position="232"/>
        <end position="252"/>
    </location>
</feature>